<comment type="caution">
    <text evidence="1">The sequence shown here is derived from an EMBL/GenBank/DDBJ whole genome shotgun (WGS) entry which is preliminary data.</text>
</comment>
<proteinExistence type="predicted"/>
<protein>
    <recommendedName>
        <fullName evidence="3">Thioredoxin</fullName>
    </recommendedName>
</protein>
<organism evidence="1 2">
    <name type="scientific">Plesiocystis pacifica SIR-1</name>
    <dbReference type="NCBI Taxonomy" id="391625"/>
    <lineage>
        <taxon>Bacteria</taxon>
        <taxon>Pseudomonadati</taxon>
        <taxon>Myxococcota</taxon>
        <taxon>Polyangia</taxon>
        <taxon>Nannocystales</taxon>
        <taxon>Nannocystaceae</taxon>
        <taxon>Plesiocystis</taxon>
    </lineage>
</organism>
<feature type="non-terminal residue" evidence="1">
    <location>
        <position position="1"/>
    </location>
</feature>
<evidence type="ECO:0000313" key="2">
    <source>
        <dbReference type="Proteomes" id="UP000005801"/>
    </source>
</evidence>
<accession>A6GFU1</accession>
<dbReference type="Gene3D" id="3.40.30.10">
    <property type="entry name" value="Glutaredoxin"/>
    <property type="match status" value="1"/>
</dbReference>
<evidence type="ECO:0000313" key="1">
    <source>
        <dbReference type="EMBL" id="EDM75239.1"/>
    </source>
</evidence>
<dbReference type="SUPFAM" id="SSF52833">
    <property type="entry name" value="Thioredoxin-like"/>
    <property type="match status" value="1"/>
</dbReference>
<dbReference type="AlphaFoldDB" id="A6GFU1"/>
<name>A6GFU1_9BACT</name>
<reference evidence="1 2" key="1">
    <citation type="submission" date="2007-06" db="EMBL/GenBank/DDBJ databases">
        <authorList>
            <person name="Shimkets L."/>
            <person name="Ferriera S."/>
            <person name="Johnson J."/>
            <person name="Kravitz S."/>
            <person name="Beeson K."/>
            <person name="Sutton G."/>
            <person name="Rogers Y.-H."/>
            <person name="Friedman R."/>
            <person name="Frazier M."/>
            <person name="Venter J.C."/>
        </authorList>
    </citation>
    <scope>NUCLEOTIDE SEQUENCE [LARGE SCALE GENOMIC DNA]</scope>
    <source>
        <strain evidence="1 2">SIR-1</strain>
    </source>
</reference>
<dbReference type="EMBL" id="ABCS01000098">
    <property type="protein sequence ID" value="EDM75239.1"/>
    <property type="molecule type" value="Genomic_DNA"/>
</dbReference>
<evidence type="ECO:0008006" key="3">
    <source>
        <dbReference type="Google" id="ProtNLM"/>
    </source>
</evidence>
<dbReference type="Proteomes" id="UP000005801">
    <property type="component" value="Unassembled WGS sequence"/>
</dbReference>
<dbReference type="InterPro" id="IPR036249">
    <property type="entry name" value="Thioredoxin-like_sf"/>
</dbReference>
<gene>
    <name evidence="1" type="ORF">PPSIR1_18005</name>
</gene>
<dbReference type="CDD" id="cd02947">
    <property type="entry name" value="TRX_family"/>
    <property type="match status" value="1"/>
</dbReference>
<keyword evidence="2" id="KW-1185">Reference proteome</keyword>
<sequence length="41" mass="4313">GAQMGVRSIPTMAVYQGGRELQRQSGARPAPAIVQFVEAAL</sequence>